<feature type="transmembrane region" description="Helical" evidence="9">
    <location>
        <begin position="167"/>
        <end position="188"/>
    </location>
</feature>
<evidence type="ECO:0000256" key="7">
    <source>
        <dbReference type="RuleBase" id="RU000471"/>
    </source>
</evidence>
<dbReference type="EMBL" id="MK651258">
    <property type="protein sequence ID" value="QEG77743.1"/>
    <property type="molecule type" value="Genomic_DNA"/>
</dbReference>
<dbReference type="EC" id="7.1.1.2" evidence="8"/>
<feature type="transmembrane region" description="Helical" evidence="9">
    <location>
        <begin position="100"/>
        <end position="119"/>
    </location>
</feature>
<comment type="catalytic activity">
    <reaction evidence="8">
        <text>a ubiquinone + NADH + 5 H(+)(in) = a ubiquinol + NAD(+) + 4 H(+)(out)</text>
        <dbReference type="Rhea" id="RHEA:29091"/>
        <dbReference type="Rhea" id="RHEA-COMP:9565"/>
        <dbReference type="Rhea" id="RHEA-COMP:9566"/>
        <dbReference type="ChEBI" id="CHEBI:15378"/>
        <dbReference type="ChEBI" id="CHEBI:16389"/>
        <dbReference type="ChEBI" id="CHEBI:17976"/>
        <dbReference type="ChEBI" id="CHEBI:57540"/>
        <dbReference type="ChEBI" id="CHEBI:57945"/>
        <dbReference type="EC" id="7.1.1.2"/>
    </reaction>
</comment>
<gene>
    <name evidence="10" type="primary">nad1</name>
</gene>
<keyword evidence="4 7" id="KW-0812">Transmembrane</keyword>
<dbReference type="GO" id="GO:0003954">
    <property type="term" value="F:NADH dehydrogenase activity"/>
    <property type="evidence" value="ECO:0007669"/>
    <property type="project" value="TreeGrafter"/>
</dbReference>
<evidence type="ECO:0000256" key="3">
    <source>
        <dbReference type="ARBA" id="ARBA00021009"/>
    </source>
</evidence>
<protein>
    <recommendedName>
        <fullName evidence="3 8">NADH-ubiquinone oxidoreductase chain 1</fullName>
        <ecNumber evidence="8">7.1.1.2</ecNumber>
    </recommendedName>
</protein>
<keyword evidence="6 9" id="KW-0472">Membrane</keyword>
<evidence type="ECO:0000256" key="2">
    <source>
        <dbReference type="ARBA" id="ARBA00010535"/>
    </source>
</evidence>
<reference evidence="10" key="1">
    <citation type="journal article" date="2019" name="Zookeys">
        <title>Characterization of the complete mitochondrial genome of Brentisentisyangtzensis Yu &amp; Wu, 1989 (Acanthocephala, Illiosentidae).</title>
        <authorList>
            <person name="Song R."/>
            <person name="Zhang D."/>
            <person name="Gao J.-W."/>
            <person name="Cheng X.-F."/>
            <person name="Xie M."/>
            <person name="Li H."/>
            <person name="Wu Y.-A."/>
        </authorList>
    </citation>
    <scope>NUCLEOTIDE SEQUENCE</scope>
</reference>
<feature type="transmembrane region" description="Helical" evidence="9">
    <location>
        <begin position="209"/>
        <end position="231"/>
    </location>
</feature>
<dbReference type="GO" id="GO:0005743">
    <property type="term" value="C:mitochondrial inner membrane"/>
    <property type="evidence" value="ECO:0007669"/>
    <property type="project" value="UniProtKB-SubCell"/>
</dbReference>
<feature type="transmembrane region" description="Helical" evidence="9">
    <location>
        <begin position="140"/>
        <end position="161"/>
    </location>
</feature>
<evidence type="ECO:0000256" key="5">
    <source>
        <dbReference type="ARBA" id="ARBA00022989"/>
    </source>
</evidence>
<sequence>MRMTLESVVIMILVLVLLGFFTLLERKILGLGQIRMGPNKGVLLGLFQPLLDGFKLFMKGSKILVSGGLMNFYILPMVGLIIMLFVWVLLGLIWGSSSVSNLMIMVIMVSSLLIYCFYLSGLFSKSEYGIFGSLRASAQFLSYEGIIFLCLICVYSLMGGFSEVGEFYIWFFVIVMALLLFGVVMEVNRTPVDFVEGESELVSGLVTEMGGLSFSCLILGEYGMMSFYSVLVGELTLGFMEKFTLSLCLMLSFMWALNWLRLSLPRSRCDLMMMVGWKLCLVVVFFMLICSMCVISANL</sequence>
<feature type="transmembrane region" description="Helical" evidence="9">
    <location>
        <begin position="276"/>
        <end position="297"/>
    </location>
</feature>
<organism evidence="10">
    <name type="scientific">Brentisentis yangtzensis</name>
    <dbReference type="NCBI Taxonomy" id="2604967"/>
    <lineage>
        <taxon>Eukaryota</taxon>
        <taxon>Metazoa</taxon>
        <taxon>Spiralia</taxon>
        <taxon>Lophotrochozoa</taxon>
        <taxon>Acanthocephala</taxon>
        <taxon>Palaeacanthocephala</taxon>
        <taxon>Echinorhynchida</taxon>
        <taxon>Leptorhynchoididae</taxon>
        <taxon>Brentisentis</taxon>
    </lineage>
</organism>
<comment type="similarity">
    <text evidence="2 7">Belongs to the complex I subunit 1 family.</text>
</comment>
<geneLocation type="mitochondrion" evidence="10"/>
<evidence type="ECO:0000313" key="10">
    <source>
        <dbReference type="EMBL" id="QEG77743.1"/>
    </source>
</evidence>
<proteinExistence type="inferred from homology"/>
<evidence type="ECO:0000256" key="8">
    <source>
        <dbReference type="RuleBase" id="RU000473"/>
    </source>
</evidence>
<dbReference type="GO" id="GO:0009060">
    <property type="term" value="P:aerobic respiration"/>
    <property type="evidence" value="ECO:0007669"/>
    <property type="project" value="TreeGrafter"/>
</dbReference>
<dbReference type="AlphaFoldDB" id="A0A5B9RIF2"/>
<evidence type="ECO:0000256" key="4">
    <source>
        <dbReference type="ARBA" id="ARBA00022692"/>
    </source>
</evidence>
<keyword evidence="7" id="KW-0520">NAD</keyword>
<dbReference type="InterPro" id="IPR001694">
    <property type="entry name" value="NADH_UbQ_OxRdtase_su1/FPO"/>
</dbReference>
<evidence type="ECO:0000256" key="9">
    <source>
        <dbReference type="SAM" id="Phobius"/>
    </source>
</evidence>
<accession>A0A5B9RIF2</accession>
<dbReference type="PANTHER" id="PTHR11432">
    <property type="entry name" value="NADH DEHYDROGENASE SUBUNIT 1"/>
    <property type="match status" value="1"/>
</dbReference>
<dbReference type="PANTHER" id="PTHR11432:SF3">
    <property type="entry name" value="NADH-UBIQUINONE OXIDOREDUCTASE CHAIN 1"/>
    <property type="match status" value="1"/>
</dbReference>
<feature type="transmembrane region" description="Helical" evidence="9">
    <location>
        <begin position="70"/>
        <end position="94"/>
    </location>
</feature>
<evidence type="ECO:0000256" key="6">
    <source>
        <dbReference type="ARBA" id="ARBA00023136"/>
    </source>
</evidence>
<dbReference type="Pfam" id="PF00146">
    <property type="entry name" value="NADHdh"/>
    <property type="match status" value="1"/>
</dbReference>
<comment type="subcellular location">
    <subcellularLocation>
        <location evidence="1">Membrane</location>
        <topology evidence="1">Multi-pass membrane protein</topology>
    </subcellularLocation>
    <subcellularLocation>
        <location evidence="7">Mitochondrion inner membrane</location>
        <topology evidence="7">Multi-pass membrane protein</topology>
    </subcellularLocation>
</comment>
<name>A0A5B9RIF2_9BILA</name>
<keyword evidence="8 10" id="KW-0496">Mitochondrion</keyword>
<keyword evidence="8" id="KW-0830">Ubiquinone</keyword>
<dbReference type="GO" id="GO:0008137">
    <property type="term" value="F:NADH dehydrogenase (ubiquinone) activity"/>
    <property type="evidence" value="ECO:0007669"/>
    <property type="project" value="UniProtKB-EC"/>
</dbReference>
<keyword evidence="5 9" id="KW-1133">Transmembrane helix</keyword>
<feature type="transmembrane region" description="Helical" evidence="9">
    <location>
        <begin position="243"/>
        <end position="264"/>
    </location>
</feature>
<evidence type="ECO:0000256" key="1">
    <source>
        <dbReference type="ARBA" id="ARBA00004141"/>
    </source>
</evidence>